<dbReference type="InterPro" id="IPR009057">
    <property type="entry name" value="Homeodomain-like_sf"/>
</dbReference>
<evidence type="ECO:0000256" key="3">
    <source>
        <dbReference type="ARBA" id="ARBA00023163"/>
    </source>
</evidence>
<dbReference type="AlphaFoldDB" id="A0A344LV00"/>
<keyword evidence="1" id="KW-0805">Transcription regulation</keyword>
<dbReference type="Gene3D" id="1.10.10.60">
    <property type="entry name" value="Homeodomain-like"/>
    <property type="match status" value="1"/>
</dbReference>
<dbReference type="RefSeq" id="WP_113678686.1">
    <property type="nucleotide sequence ID" value="NZ_CP030261.1"/>
</dbReference>
<dbReference type="KEGG" id="ffl:HYN86_14505"/>
<dbReference type="GO" id="GO:0003700">
    <property type="term" value="F:DNA-binding transcription factor activity"/>
    <property type="evidence" value="ECO:0007669"/>
    <property type="project" value="InterPro"/>
</dbReference>
<dbReference type="OrthoDB" id="2611870at2"/>
<dbReference type="Proteomes" id="UP000251561">
    <property type="component" value="Chromosome"/>
</dbReference>
<dbReference type="PANTHER" id="PTHR43280">
    <property type="entry name" value="ARAC-FAMILY TRANSCRIPTIONAL REGULATOR"/>
    <property type="match status" value="1"/>
</dbReference>
<protein>
    <submittedName>
        <fullName evidence="5">AraC family transcriptional regulator</fullName>
    </submittedName>
</protein>
<dbReference type="PROSITE" id="PS01124">
    <property type="entry name" value="HTH_ARAC_FAMILY_2"/>
    <property type="match status" value="1"/>
</dbReference>
<keyword evidence="2" id="KW-0238">DNA-binding</keyword>
<keyword evidence="3" id="KW-0804">Transcription</keyword>
<dbReference type="SUPFAM" id="SSF46689">
    <property type="entry name" value="Homeodomain-like"/>
    <property type="match status" value="1"/>
</dbReference>
<accession>A0A344LV00</accession>
<organism evidence="5 6">
    <name type="scientific">Flavobacterium fluviale</name>
    <dbReference type="NCBI Taxonomy" id="2249356"/>
    <lineage>
        <taxon>Bacteria</taxon>
        <taxon>Pseudomonadati</taxon>
        <taxon>Bacteroidota</taxon>
        <taxon>Flavobacteriia</taxon>
        <taxon>Flavobacteriales</taxon>
        <taxon>Flavobacteriaceae</taxon>
        <taxon>Flavobacterium</taxon>
    </lineage>
</organism>
<proteinExistence type="predicted"/>
<dbReference type="EMBL" id="CP030261">
    <property type="protein sequence ID" value="AXB57742.1"/>
    <property type="molecule type" value="Genomic_DNA"/>
</dbReference>
<evidence type="ECO:0000313" key="5">
    <source>
        <dbReference type="EMBL" id="AXB57742.1"/>
    </source>
</evidence>
<evidence type="ECO:0000259" key="4">
    <source>
        <dbReference type="PROSITE" id="PS01124"/>
    </source>
</evidence>
<sequence length="295" mass="34147">MIKDLINTDLKKLPIEGLDIHIIKKYERITLNDELFKTENLSILLIRSGSLKIKLQEITQDLISHELIVIPKDSYCTFLEVRDNLQLYVILFSSDFVHKNCLKKDLVESLYFFITKEPLKIALEEKEYQVLSLIYKLIYFVNLDATRNGNDSDLPRISLSLFLYELKLIYSKHSANSIISFNRKENLVMQFLTILSIHYKKQHYVKFYAGALFVTAGYLDKVVKEITGKSPKSLIIDSLISESKILLDDPHYTIAEITQEMEFSSISVFSNFFKKHTSTSPSIYRSKSTEGFTAL</sequence>
<reference evidence="5 6" key="1">
    <citation type="submission" date="2018-06" db="EMBL/GenBank/DDBJ databases">
        <title>Genome sequencing of Flavobacterium.</title>
        <authorList>
            <person name="Baek M.-G."/>
            <person name="Yi H."/>
        </authorList>
    </citation>
    <scope>NUCLEOTIDE SEQUENCE [LARGE SCALE GENOMIC DNA]</scope>
    <source>
        <strain evidence="5 6">HYN0086</strain>
    </source>
</reference>
<evidence type="ECO:0000256" key="2">
    <source>
        <dbReference type="ARBA" id="ARBA00023125"/>
    </source>
</evidence>
<evidence type="ECO:0000313" key="6">
    <source>
        <dbReference type="Proteomes" id="UP000251561"/>
    </source>
</evidence>
<keyword evidence="6" id="KW-1185">Reference proteome</keyword>
<evidence type="ECO:0000256" key="1">
    <source>
        <dbReference type="ARBA" id="ARBA00023015"/>
    </source>
</evidence>
<feature type="domain" description="HTH araC/xylS-type" evidence="4">
    <location>
        <begin position="189"/>
        <end position="287"/>
    </location>
</feature>
<dbReference type="PANTHER" id="PTHR43280:SF32">
    <property type="entry name" value="TRANSCRIPTIONAL REGULATORY PROTEIN"/>
    <property type="match status" value="1"/>
</dbReference>
<name>A0A344LV00_9FLAO</name>
<dbReference type="InterPro" id="IPR018060">
    <property type="entry name" value="HTH_AraC"/>
</dbReference>
<dbReference type="Pfam" id="PF12833">
    <property type="entry name" value="HTH_18"/>
    <property type="match status" value="1"/>
</dbReference>
<dbReference type="GO" id="GO:0043565">
    <property type="term" value="F:sequence-specific DNA binding"/>
    <property type="evidence" value="ECO:0007669"/>
    <property type="project" value="InterPro"/>
</dbReference>
<gene>
    <name evidence="5" type="ORF">HYN86_14505</name>
</gene>
<dbReference type="SMART" id="SM00342">
    <property type="entry name" value="HTH_ARAC"/>
    <property type="match status" value="1"/>
</dbReference>